<dbReference type="EMBL" id="JBHMDM010000003">
    <property type="protein sequence ID" value="MFB9376498.1"/>
    <property type="molecule type" value="Genomic_DNA"/>
</dbReference>
<evidence type="ECO:0000313" key="2">
    <source>
        <dbReference type="EMBL" id="MFB9376498.1"/>
    </source>
</evidence>
<dbReference type="Pfam" id="PF03009">
    <property type="entry name" value="GDPD"/>
    <property type="match status" value="1"/>
</dbReference>
<sequence length="278" mass="29177">MGPSGGHGGAAWPPPRHPFCAVGTPFAMAHRGFSLDGRENSLAAFAAAADLGLTHVETDVRCTADGVLVAFHDDRLDRVTDSVGLLAETSWDRVARARIGGREAVPRFEEVLAAFPQLRINVDCKVAEAVEPLAEVVRRTRSAERLLITSFSERVRQAVVTAAHSSAGRVATSVGSARVAAVLAAARAGSRFGVRAALAGADALQIPVRTHVLGMSVPVVTERLVELVHAGGAQVHCWTIDDPVQMSALLDLGVDAVITDRADLARAELLRRGGPGPS</sequence>
<name>A0ABV5LQY7_9ACTN</name>
<organism evidence="2 3">
    <name type="scientific">Kineococcus gynurae</name>
    <dbReference type="NCBI Taxonomy" id="452979"/>
    <lineage>
        <taxon>Bacteria</taxon>
        <taxon>Bacillati</taxon>
        <taxon>Actinomycetota</taxon>
        <taxon>Actinomycetes</taxon>
        <taxon>Kineosporiales</taxon>
        <taxon>Kineosporiaceae</taxon>
        <taxon>Kineococcus</taxon>
    </lineage>
</organism>
<keyword evidence="3" id="KW-1185">Reference proteome</keyword>
<proteinExistence type="predicted"/>
<gene>
    <name evidence="2" type="ORF">ACFFVI_05915</name>
</gene>
<dbReference type="SUPFAM" id="SSF51695">
    <property type="entry name" value="PLC-like phosphodiesterases"/>
    <property type="match status" value="1"/>
</dbReference>
<dbReference type="InterPro" id="IPR017946">
    <property type="entry name" value="PLC-like_Pdiesterase_TIM-brl"/>
</dbReference>
<evidence type="ECO:0000313" key="3">
    <source>
        <dbReference type="Proteomes" id="UP001589748"/>
    </source>
</evidence>
<dbReference type="InterPro" id="IPR030395">
    <property type="entry name" value="GP_PDE_dom"/>
</dbReference>
<reference evidence="2 3" key="1">
    <citation type="submission" date="2024-09" db="EMBL/GenBank/DDBJ databases">
        <authorList>
            <person name="Sun Q."/>
            <person name="Mori K."/>
        </authorList>
    </citation>
    <scope>NUCLEOTIDE SEQUENCE [LARGE SCALE GENOMIC DNA]</scope>
    <source>
        <strain evidence="2 3">TISTR 1856</strain>
    </source>
</reference>
<comment type="caution">
    <text evidence="2">The sequence shown here is derived from an EMBL/GenBank/DDBJ whole genome shotgun (WGS) entry which is preliminary data.</text>
</comment>
<protein>
    <submittedName>
        <fullName evidence="2">Glycerophosphodiester phosphodiesterase family protein</fullName>
    </submittedName>
</protein>
<feature type="domain" description="GP-PDE" evidence="1">
    <location>
        <begin position="25"/>
        <end position="269"/>
    </location>
</feature>
<accession>A0ABV5LQY7</accession>
<dbReference type="RefSeq" id="WP_380138239.1">
    <property type="nucleotide sequence ID" value="NZ_JBHLUI010000009.1"/>
</dbReference>
<dbReference type="Gene3D" id="3.20.20.190">
    <property type="entry name" value="Phosphatidylinositol (PI) phosphodiesterase"/>
    <property type="match status" value="1"/>
</dbReference>
<dbReference type="Proteomes" id="UP001589748">
    <property type="component" value="Unassembled WGS sequence"/>
</dbReference>
<dbReference type="PANTHER" id="PTHR43805">
    <property type="entry name" value="GLYCEROPHOSPHORYL DIESTER PHOSPHODIESTERASE"/>
    <property type="match status" value="1"/>
</dbReference>
<dbReference type="PANTHER" id="PTHR43805:SF1">
    <property type="entry name" value="GP-PDE DOMAIN-CONTAINING PROTEIN"/>
    <property type="match status" value="1"/>
</dbReference>
<evidence type="ECO:0000259" key="1">
    <source>
        <dbReference type="PROSITE" id="PS51704"/>
    </source>
</evidence>
<dbReference type="PROSITE" id="PS51704">
    <property type="entry name" value="GP_PDE"/>
    <property type="match status" value="1"/>
</dbReference>